<gene>
    <name evidence="3" type="ORF">GHT06_009896</name>
</gene>
<keyword evidence="2" id="KW-0812">Transmembrane</keyword>
<dbReference type="InterPro" id="IPR052055">
    <property type="entry name" value="Hepadnavirus_pol/RT"/>
</dbReference>
<dbReference type="AlphaFoldDB" id="A0AAD5LHL1"/>
<keyword evidence="2" id="KW-0472">Membrane</keyword>
<dbReference type="PANTHER" id="PTHR33050:SF7">
    <property type="entry name" value="RIBONUCLEASE H"/>
    <property type="match status" value="1"/>
</dbReference>
<dbReference type="InterPro" id="IPR043128">
    <property type="entry name" value="Rev_trsase/Diguanyl_cyclase"/>
</dbReference>
<dbReference type="SUPFAM" id="SSF56672">
    <property type="entry name" value="DNA/RNA polymerases"/>
    <property type="match status" value="1"/>
</dbReference>
<keyword evidence="4" id="KW-1185">Reference proteome</keyword>
<protein>
    <recommendedName>
        <fullName evidence="5">Reverse transcriptase domain-containing protein</fullName>
    </recommendedName>
</protein>
<evidence type="ECO:0000313" key="4">
    <source>
        <dbReference type="Proteomes" id="UP000820818"/>
    </source>
</evidence>
<sequence length="566" mass="62756">MASRVKKRKTKSDNRTIRTALKLWAVVYHDIISVRRRNILSQIYPQNIGLLHDTSILPTGGDHLFGPKFTQSLVEQVKTLNALEGAAERLAPRERNSSYQQPGRNSSQPASSGGHRNNNHANRLQFWSEPFQSSVQPNTAMDLYQQACCEKEVASLLEKGAVGLNRFLVQKKFKIEGISTIRHTVQEGDWLAKLDLKDAYLTVPIFEGHRQFLPFYVGALAPWAFTKLLLVAVAFLRKRGIRVVIYLDDILDDIFVVAYSHANARLVVGKIKSLLKSLGFVISTEKSVEDSVQSLEYIGLIINTIELSQGRGRRTLVELEEPRRILLPLIQPNPVLPLEDLPGASRDRPDSSLLAEPVLVPDLMELAFEIPLLLFPVKSLLTSPLEECHPLTQNESLRLIAGRLSGNVLESPPFGQKLLSSSSVHHEPIHTLHTNQPGSLGAVCVWNGKVNPMSAGVNEVLVFLSNYFDSGNCYRSVNVARSMLSSTLGMNSLGSVELHDRPLDKEQLKEASIDTTTFSAHSTRGAAASKAAASGIPIQAVLNQGHWFRESTFAKFYKRDIPLATQ</sequence>
<reference evidence="3 4" key="1">
    <citation type="submission" date="2022-05" db="EMBL/GenBank/DDBJ databases">
        <title>A multi-omics perspective on studying reproductive biology in Daphnia sinensis.</title>
        <authorList>
            <person name="Jia J."/>
        </authorList>
    </citation>
    <scope>NUCLEOTIDE SEQUENCE [LARGE SCALE GENOMIC DNA]</scope>
    <source>
        <strain evidence="3 4">WSL</strain>
    </source>
</reference>
<evidence type="ECO:0008006" key="5">
    <source>
        <dbReference type="Google" id="ProtNLM"/>
    </source>
</evidence>
<evidence type="ECO:0000256" key="1">
    <source>
        <dbReference type="SAM" id="MobiDB-lite"/>
    </source>
</evidence>
<organism evidence="3 4">
    <name type="scientific">Daphnia sinensis</name>
    <dbReference type="NCBI Taxonomy" id="1820382"/>
    <lineage>
        <taxon>Eukaryota</taxon>
        <taxon>Metazoa</taxon>
        <taxon>Ecdysozoa</taxon>
        <taxon>Arthropoda</taxon>
        <taxon>Crustacea</taxon>
        <taxon>Branchiopoda</taxon>
        <taxon>Diplostraca</taxon>
        <taxon>Cladocera</taxon>
        <taxon>Anomopoda</taxon>
        <taxon>Daphniidae</taxon>
        <taxon>Daphnia</taxon>
        <taxon>Daphnia similis group</taxon>
    </lineage>
</organism>
<dbReference type="EMBL" id="WJBH02000002">
    <property type="protein sequence ID" value="KAI9562463.1"/>
    <property type="molecule type" value="Genomic_DNA"/>
</dbReference>
<feature type="transmembrane region" description="Helical" evidence="2">
    <location>
        <begin position="213"/>
        <end position="236"/>
    </location>
</feature>
<evidence type="ECO:0000256" key="2">
    <source>
        <dbReference type="SAM" id="Phobius"/>
    </source>
</evidence>
<comment type="caution">
    <text evidence="3">The sequence shown here is derived from an EMBL/GenBank/DDBJ whole genome shotgun (WGS) entry which is preliminary data.</text>
</comment>
<name>A0AAD5LHL1_9CRUS</name>
<proteinExistence type="predicted"/>
<feature type="compositionally biased region" description="Basic and acidic residues" evidence="1">
    <location>
        <begin position="87"/>
        <end position="96"/>
    </location>
</feature>
<dbReference type="Gene3D" id="3.30.70.270">
    <property type="match status" value="1"/>
</dbReference>
<accession>A0AAD5LHL1</accession>
<evidence type="ECO:0000313" key="3">
    <source>
        <dbReference type="EMBL" id="KAI9562463.1"/>
    </source>
</evidence>
<feature type="region of interest" description="Disordered" evidence="1">
    <location>
        <begin position="87"/>
        <end position="119"/>
    </location>
</feature>
<dbReference type="InterPro" id="IPR043502">
    <property type="entry name" value="DNA/RNA_pol_sf"/>
</dbReference>
<dbReference type="GO" id="GO:0071897">
    <property type="term" value="P:DNA biosynthetic process"/>
    <property type="evidence" value="ECO:0007669"/>
    <property type="project" value="UniProtKB-ARBA"/>
</dbReference>
<keyword evidence="2" id="KW-1133">Transmembrane helix</keyword>
<feature type="compositionally biased region" description="Polar residues" evidence="1">
    <location>
        <begin position="97"/>
        <end position="119"/>
    </location>
</feature>
<dbReference type="PANTHER" id="PTHR33050">
    <property type="entry name" value="REVERSE TRANSCRIPTASE DOMAIN-CONTAINING PROTEIN"/>
    <property type="match status" value="1"/>
</dbReference>
<dbReference type="Proteomes" id="UP000820818">
    <property type="component" value="Linkage Group LG2"/>
</dbReference>